<dbReference type="Proteomes" id="UP000886611">
    <property type="component" value="Unassembled WGS sequence"/>
</dbReference>
<dbReference type="SMART" id="SM00573">
    <property type="entry name" value="HSA"/>
    <property type="match status" value="1"/>
</dbReference>
<proteinExistence type="predicted"/>
<feature type="compositionally biased region" description="Acidic residues" evidence="9">
    <location>
        <begin position="600"/>
        <end position="626"/>
    </location>
</feature>
<feature type="compositionally biased region" description="Polar residues" evidence="9">
    <location>
        <begin position="228"/>
        <end position="244"/>
    </location>
</feature>
<name>A0A8X7X9W4_POLSE</name>
<dbReference type="Pfam" id="PF07529">
    <property type="entry name" value="HSA"/>
    <property type="match status" value="1"/>
</dbReference>
<evidence type="ECO:0000259" key="10">
    <source>
        <dbReference type="PROSITE" id="PS51192"/>
    </source>
</evidence>
<dbReference type="CDD" id="cd18003">
    <property type="entry name" value="DEXQc_SRCAP"/>
    <property type="match status" value="1"/>
</dbReference>
<sequence length="2018" mass="223384">MVGAAKAQLSWINTTLSSPTAGNTDPLEAVDNVNYLEQQGQKRHRGKLGKAQPTWRLNQIRTLSRRTSTFVEIEGSRTAIDPKWPLHLSLTRFAGRKVSFVDLTSISCKCMSSKEQTTSKMALTSGERPKQMCKVKYSIGGILHIITDLDSDFEGSDLEMEIENESEVPASADRSPAECGVEHIRVADAPIMESQKKPFAALAEEENKFSRDTQGASVLGAGSPRPTLGQQGSPGLDGSSQRPAVQNEAGFSQHALQQAAILEASQQEGTTEIPSCSNSDDDGGEEEEEECHKMEDKMQGNPPLPPQSPPPHDAVLADKVLQLPDDPMMVACSTLISEQVSSASCSSSSCMSAGSPLSYGDSSSSFSMSGERTHFTPLRGPHGKFISPTQLSSSPISLEQSPRPPKWDRSQTHIAEQAKHEADIEHRTSALKREGFWSLKRLSRVPEPSRPKVHWDYLCEEMQWLSADFAQERRWKRGVARKVVRMVMRHHEELRQKEEKAKRDEQAKLRRIASSIAKEVKTFWSNVEKVVQFKQQSRLEEKRKKALDLQLDFIVGQTEKYSDLLSQSLNESVSINRTRGSSSLKDSYPSSLSSSQPPSDDGDFEPHDEEDDEETIEVEEREEGNDAETHLREIELLKQEGELPLEELLQTLPAGVLEDSSGSDDEVEEDDDADESEEEDERQQSQLPNNLKQNKLQTSGNEISVHGHNCEEEDDEEFTANEEEAEDEEETIAAQEEVEGEMNHAEEIEDLLQEGEMSYEQLLQKYAGAYADEFEVPESDGSRQSSEEDESLPDEEEEEEEEEEDEVVEDQDENSHFSGTLEVEESDEDSSGDIGVEFLLKSDQTPPQLARANDKGEEQQDPVNSSPARPKKEITDIAAAAESLQPTGYTLATAQVKTPIPFLLCGTLREYQHIGLDWLVTMYEKKLNGILADEMGLGKTIQTISLLAHLACEKGNWGPHLIIVPTSVMLNWEMEFKRWCPGFKILTYYGAQKERKLKRQGWTKPNAFHVCITSYKLVLQDHQAFRRKNWKYLILDEAQNIKNFKSQRWQSLLNFNSQRRLLLTGTPLQNSLMELWSLMHFLMPHVFQSHREFKEWFSNPLTGMIEGSQEYNENLIKRLHKVLRPFLLRRVKVDVEKQMPKKYEHVIQCRLSKRQRYLYDDFMAQASTRETLASGHFMSVINILMQLRKVCNHPNLFDPRPIHSPFITEGICYTTASLVLRALEPDPMKRVDLGIFDLINLEPRVSRYETDVFLPRKKVTRRLIEEIVDSPDPPPRPKPVKMKVNSTPRPTPVAPSAAPSAIAPAVNPAPRLPVLAIRPPVGTATLNPGAVSAVMKPVTVPSPSAPSPQMGTLTSYAVPNASSGAVTQRVLLSPDMQARLPSGEVVSIAQLASLASRPVQTAQGSKPVTFQIQGNKLTLSGAQLHQVTVASQPRQVQGNVVHLVSAGPHLISQPTQMALIQAVTQQNTSQPAVGQPSGSSGATPAAASTTMTLPLTSPQGSSSVITSSGIVKIVVRQAPKDGLPTLAVQPSPRTSPALPAMAPSPGPSSASCAQPKLHPPLAQIRPAVTPAVIPQAVPPTAVLRLPGQINTQPTPNVRAQATVPSGTVNAVVSTGIVHSAVSMPPQCPVSVRPPVAVKAQQPVVPTVRTTVPPAQTLSPVFAPSTSVSSQNTIPPVTRSVQSSAQVPPQPVRTSSAPQVVVVTQPQPPPPARNNTPTPPPGRSMLRVLQSPGTSSEPGLRLTVRDDNNEIITLRSVDRTSCYTPLAASLTSHRVRPQPPPPPRSPFYMSCLDKNKKQQRKERLDRIILVNEHHCGATPIYGAEVLRLCSFIDIPSASPASGEWHKAGYSNCLAAQMPLDSYRPVQFWEQTVALSEAICNPLQRIEELAGVIDRFIFTIPPVEAPAITMHASHAPPSLLHEQAMFRQRLRMDLSPRTASLHRIVCNMRTQFPDLRLIQYDCGKLQTLHVLLRQLKSNGHRVLIFTQMTRMLDVLEQFLNYHGHIYLRLDGSTRVEQRQV</sequence>
<feature type="compositionally biased region" description="Low complexity" evidence="9">
    <location>
        <begin position="581"/>
        <end position="599"/>
    </location>
</feature>
<dbReference type="InterPro" id="IPR000330">
    <property type="entry name" value="SNF2_N"/>
</dbReference>
<dbReference type="SUPFAM" id="SSF52540">
    <property type="entry name" value="P-loop containing nucleoside triphosphate hydrolases"/>
    <property type="match status" value="3"/>
</dbReference>
<gene>
    <name evidence="12" type="primary">Dom</name>
    <name evidence="12" type="ORF">GTO96_0002295</name>
</gene>
<dbReference type="InterPro" id="IPR014001">
    <property type="entry name" value="Helicase_ATP-bd"/>
</dbReference>
<dbReference type="InterPro" id="IPR050520">
    <property type="entry name" value="INO80/SWR1_helicase"/>
</dbReference>
<dbReference type="EMBL" id="JAATIS010003638">
    <property type="protein sequence ID" value="KAG2463943.1"/>
    <property type="molecule type" value="Genomic_DNA"/>
</dbReference>
<dbReference type="GO" id="GO:0016887">
    <property type="term" value="F:ATP hydrolysis activity"/>
    <property type="evidence" value="ECO:0007669"/>
    <property type="project" value="TreeGrafter"/>
</dbReference>
<keyword evidence="6" id="KW-0156">Chromatin regulator</keyword>
<feature type="compositionally biased region" description="Pro residues" evidence="9">
    <location>
        <begin position="1705"/>
        <end position="1721"/>
    </location>
</feature>
<dbReference type="InterPro" id="IPR027417">
    <property type="entry name" value="P-loop_NTPase"/>
</dbReference>
<feature type="region of interest" description="Disordered" evidence="9">
    <location>
        <begin position="1769"/>
        <end position="1788"/>
    </location>
</feature>
<dbReference type="InterPro" id="IPR038718">
    <property type="entry name" value="SNF2-like_sf"/>
</dbReference>
<protein>
    <submittedName>
        <fullName evidence="12">DOM Helicase</fullName>
    </submittedName>
</protein>
<reference evidence="12 13" key="1">
    <citation type="journal article" date="2021" name="Cell">
        <title>Tracing the genetic footprints of vertebrate landing in non-teleost ray-finned fishes.</title>
        <authorList>
            <person name="Bi X."/>
            <person name="Wang K."/>
            <person name="Yang L."/>
            <person name="Pan H."/>
            <person name="Jiang H."/>
            <person name="Wei Q."/>
            <person name="Fang M."/>
            <person name="Yu H."/>
            <person name="Zhu C."/>
            <person name="Cai Y."/>
            <person name="He Y."/>
            <person name="Gan X."/>
            <person name="Zeng H."/>
            <person name="Yu D."/>
            <person name="Zhu Y."/>
            <person name="Jiang H."/>
            <person name="Qiu Q."/>
            <person name="Yang H."/>
            <person name="Zhang Y.E."/>
            <person name="Wang W."/>
            <person name="Zhu M."/>
            <person name="He S."/>
            <person name="Zhang G."/>
        </authorList>
    </citation>
    <scope>NUCLEOTIDE SEQUENCE [LARGE SCALE GENOMIC DNA]</scope>
    <source>
        <strain evidence="12">Bchr_013</strain>
    </source>
</reference>
<evidence type="ECO:0000313" key="13">
    <source>
        <dbReference type="Proteomes" id="UP000886611"/>
    </source>
</evidence>
<dbReference type="SMART" id="SM00487">
    <property type="entry name" value="DEXDc"/>
    <property type="match status" value="1"/>
</dbReference>
<dbReference type="Gene3D" id="3.40.50.10810">
    <property type="entry name" value="Tandem AAA-ATPase domain"/>
    <property type="match status" value="1"/>
</dbReference>
<evidence type="ECO:0000256" key="7">
    <source>
        <dbReference type="ARBA" id="ARBA00023125"/>
    </source>
</evidence>
<keyword evidence="7" id="KW-0238">DNA-binding</keyword>
<feature type="region of interest" description="Disordered" evidence="9">
    <location>
        <begin position="266"/>
        <end position="315"/>
    </location>
</feature>
<feature type="compositionally biased region" description="Low complexity" evidence="9">
    <location>
        <begin position="1476"/>
        <end position="1502"/>
    </location>
</feature>
<dbReference type="GO" id="GO:0000812">
    <property type="term" value="C:Swr1 complex"/>
    <property type="evidence" value="ECO:0007669"/>
    <property type="project" value="TreeGrafter"/>
</dbReference>
<dbReference type="GO" id="GO:0005524">
    <property type="term" value="F:ATP binding"/>
    <property type="evidence" value="ECO:0007669"/>
    <property type="project" value="UniProtKB-KW"/>
</dbReference>
<feature type="compositionally biased region" description="Polar residues" evidence="9">
    <location>
        <begin position="387"/>
        <end position="400"/>
    </location>
</feature>
<dbReference type="GO" id="GO:0042393">
    <property type="term" value="F:histone binding"/>
    <property type="evidence" value="ECO:0007669"/>
    <property type="project" value="TreeGrafter"/>
</dbReference>
<feature type="region of interest" description="Disordered" evidence="9">
    <location>
        <begin position="1661"/>
        <end position="1740"/>
    </location>
</feature>
<evidence type="ECO:0000256" key="1">
    <source>
        <dbReference type="ARBA" id="ARBA00004123"/>
    </source>
</evidence>
<dbReference type="Gene3D" id="1.20.120.850">
    <property type="entry name" value="SWI2/SNF2 ATPases, N-terminal domain"/>
    <property type="match status" value="1"/>
</dbReference>
<feature type="region of interest" description="Disordered" evidence="9">
    <location>
        <begin position="1529"/>
        <end position="1554"/>
    </location>
</feature>
<evidence type="ECO:0000256" key="3">
    <source>
        <dbReference type="ARBA" id="ARBA00022801"/>
    </source>
</evidence>
<feature type="compositionally biased region" description="Polar residues" evidence="9">
    <location>
        <begin position="684"/>
        <end position="702"/>
    </location>
</feature>
<feature type="region of interest" description="Disordered" evidence="9">
    <location>
        <begin position="386"/>
        <end position="408"/>
    </location>
</feature>
<evidence type="ECO:0000256" key="6">
    <source>
        <dbReference type="ARBA" id="ARBA00022853"/>
    </source>
</evidence>
<feature type="compositionally biased region" description="Acidic residues" evidence="9">
    <location>
        <begin position="787"/>
        <end position="812"/>
    </location>
</feature>
<dbReference type="FunFam" id="1.20.120.850:FF:000012">
    <property type="entry name" value="protein PHOTOPERIOD-INDEPENDENT EARLY FLOWERING 1 isoform X3"/>
    <property type="match status" value="1"/>
</dbReference>
<evidence type="ECO:0000256" key="4">
    <source>
        <dbReference type="ARBA" id="ARBA00022806"/>
    </source>
</evidence>
<accession>A0A8X7X9W4</accession>
<dbReference type="GO" id="GO:0004386">
    <property type="term" value="F:helicase activity"/>
    <property type="evidence" value="ECO:0007669"/>
    <property type="project" value="UniProtKB-KW"/>
</dbReference>
<feature type="compositionally biased region" description="Pro residues" evidence="9">
    <location>
        <begin position="302"/>
        <end position="312"/>
    </location>
</feature>
<feature type="region of interest" description="Disordered" evidence="9">
    <location>
        <begin position="575"/>
        <end position="747"/>
    </location>
</feature>
<feature type="compositionally biased region" description="Polar residues" evidence="9">
    <location>
        <begin position="1663"/>
        <end position="1695"/>
    </location>
</feature>
<dbReference type="FunFam" id="3.40.50.10810:FF:000005">
    <property type="entry name" value="Photoperiod-independent early flowering 1"/>
    <property type="match status" value="1"/>
</dbReference>
<evidence type="ECO:0000313" key="12">
    <source>
        <dbReference type="EMBL" id="KAG2463943.1"/>
    </source>
</evidence>
<dbReference type="InterPro" id="IPR049730">
    <property type="entry name" value="SNF2/RAD54-like_C"/>
</dbReference>
<feature type="domain" description="HSA" evidence="11">
    <location>
        <begin position="442"/>
        <end position="514"/>
    </location>
</feature>
<dbReference type="PROSITE" id="PS51192">
    <property type="entry name" value="HELICASE_ATP_BIND_1"/>
    <property type="match status" value="1"/>
</dbReference>
<keyword evidence="2" id="KW-0547">Nucleotide-binding</keyword>
<evidence type="ECO:0000259" key="11">
    <source>
        <dbReference type="PROSITE" id="PS51204"/>
    </source>
</evidence>
<feature type="compositionally biased region" description="Low complexity" evidence="9">
    <location>
        <begin position="1282"/>
        <end position="1296"/>
    </location>
</feature>
<keyword evidence="4 12" id="KW-0347">Helicase</keyword>
<dbReference type="GO" id="GO:0003677">
    <property type="term" value="F:DNA binding"/>
    <property type="evidence" value="ECO:0007669"/>
    <property type="project" value="UniProtKB-KW"/>
</dbReference>
<feature type="compositionally biased region" description="Acidic residues" evidence="9">
    <location>
        <begin position="711"/>
        <end position="740"/>
    </location>
</feature>
<feature type="region of interest" description="Disordered" evidence="9">
    <location>
        <begin position="205"/>
        <end position="245"/>
    </location>
</feature>
<evidence type="ECO:0000256" key="9">
    <source>
        <dbReference type="SAM" id="MobiDB-lite"/>
    </source>
</evidence>
<dbReference type="InterPro" id="IPR014012">
    <property type="entry name" value="HSA_dom"/>
</dbReference>
<dbReference type="PROSITE" id="PS51204">
    <property type="entry name" value="HSA"/>
    <property type="match status" value="1"/>
</dbReference>
<evidence type="ECO:0000256" key="2">
    <source>
        <dbReference type="ARBA" id="ARBA00022741"/>
    </source>
</evidence>
<keyword evidence="3" id="KW-0378">Hydrolase</keyword>
<feature type="compositionally biased region" description="Polar residues" evidence="9">
    <location>
        <begin position="266"/>
        <end position="278"/>
    </location>
</feature>
<feature type="compositionally biased region" description="Low complexity" evidence="9">
    <location>
        <begin position="1535"/>
        <end position="1553"/>
    </location>
</feature>
<feature type="compositionally biased region" description="Basic and acidic residues" evidence="9">
    <location>
        <begin position="627"/>
        <end position="641"/>
    </location>
</feature>
<dbReference type="PANTHER" id="PTHR45685:SF1">
    <property type="entry name" value="HELICASE SRCAP"/>
    <property type="match status" value="1"/>
</dbReference>
<feature type="compositionally biased region" description="Acidic residues" evidence="9">
    <location>
        <begin position="661"/>
        <end position="681"/>
    </location>
</feature>
<feature type="compositionally biased region" description="Acidic residues" evidence="9">
    <location>
        <begin position="822"/>
        <end position="831"/>
    </location>
</feature>
<feature type="non-terminal residue" evidence="12">
    <location>
        <position position="2018"/>
    </location>
</feature>
<dbReference type="GO" id="GO:0006338">
    <property type="term" value="P:chromatin remodeling"/>
    <property type="evidence" value="ECO:0007669"/>
    <property type="project" value="TreeGrafter"/>
</dbReference>
<feature type="non-terminal residue" evidence="12">
    <location>
        <position position="1"/>
    </location>
</feature>
<dbReference type="Pfam" id="PF00176">
    <property type="entry name" value="SNF2-rel_dom"/>
    <property type="match status" value="1"/>
</dbReference>
<feature type="region of interest" description="Disordered" evidence="9">
    <location>
        <begin position="770"/>
        <end position="871"/>
    </location>
</feature>
<organism evidence="12 13">
    <name type="scientific">Polypterus senegalus</name>
    <name type="common">Senegal bichir</name>
    <dbReference type="NCBI Taxonomy" id="55291"/>
    <lineage>
        <taxon>Eukaryota</taxon>
        <taxon>Metazoa</taxon>
        <taxon>Chordata</taxon>
        <taxon>Craniata</taxon>
        <taxon>Vertebrata</taxon>
        <taxon>Euteleostomi</taxon>
        <taxon>Actinopterygii</taxon>
        <taxon>Polypteriformes</taxon>
        <taxon>Polypteridae</taxon>
        <taxon>Polypterus</taxon>
    </lineage>
</organism>
<keyword evidence="5" id="KW-0067">ATP-binding</keyword>
<feature type="region of interest" description="Disordered" evidence="9">
    <location>
        <begin position="1268"/>
        <end position="1296"/>
    </location>
</feature>
<comment type="subcellular location">
    <subcellularLocation>
        <location evidence="1">Nucleus</location>
    </subcellularLocation>
</comment>
<feature type="compositionally biased region" description="Acidic residues" evidence="9">
    <location>
        <begin position="279"/>
        <end position="289"/>
    </location>
</feature>
<dbReference type="Gene3D" id="3.40.50.300">
    <property type="entry name" value="P-loop containing nucleotide triphosphate hydrolases"/>
    <property type="match status" value="1"/>
</dbReference>
<keyword evidence="8" id="KW-0539">Nucleus</keyword>
<evidence type="ECO:0000256" key="5">
    <source>
        <dbReference type="ARBA" id="ARBA00022840"/>
    </source>
</evidence>
<feature type="domain" description="Helicase ATP-binding" evidence="10">
    <location>
        <begin position="920"/>
        <end position="1085"/>
    </location>
</feature>
<comment type="caution">
    <text evidence="12">The sequence shown here is derived from an EMBL/GenBank/DDBJ whole genome shotgun (WGS) entry which is preliminary data.</text>
</comment>
<dbReference type="PANTHER" id="PTHR45685">
    <property type="entry name" value="HELICASE SRCAP-RELATED"/>
    <property type="match status" value="1"/>
</dbReference>
<evidence type="ECO:0000256" key="8">
    <source>
        <dbReference type="ARBA" id="ARBA00023242"/>
    </source>
</evidence>
<feature type="region of interest" description="Disordered" evidence="9">
    <location>
        <begin position="1468"/>
        <end position="1502"/>
    </location>
</feature>
<keyword evidence="13" id="KW-1185">Reference proteome</keyword>
<dbReference type="CDD" id="cd18793">
    <property type="entry name" value="SF2_C_SNF"/>
    <property type="match status" value="1"/>
</dbReference>